<keyword evidence="5 6" id="KW-0067">ATP-binding</keyword>
<comment type="catalytic activity">
    <reaction evidence="6">
        <text>acetate + ATP = acetyl phosphate + ADP</text>
        <dbReference type="Rhea" id="RHEA:11352"/>
        <dbReference type="ChEBI" id="CHEBI:22191"/>
        <dbReference type="ChEBI" id="CHEBI:30089"/>
        <dbReference type="ChEBI" id="CHEBI:30616"/>
        <dbReference type="ChEBI" id="CHEBI:456216"/>
        <dbReference type="EC" id="2.7.2.1"/>
    </reaction>
</comment>
<comment type="cofactor">
    <cofactor evidence="6">
        <name>Mg(2+)</name>
        <dbReference type="ChEBI" id="CHEBI:18420"/>
    </cofactor>
    <cofactor evidence="6">
        <name>Mn(2+)</name>
        <dbReference type="ChEBI" id="CHEBI:29035"/>
    </cofactor>
    <text evidence="6">Mg(2+). Can also accept Mn(2+).</text>
</comment>
<dbReference type="RefSeq" id="WP_004510562.1">
    <property type="nucleotide sequence ID" value="NZ_JAIQ01000173.1"/>
</dbReference>
<dbReference type="PANTHER" id="PTHR21060:SF15">
    <property type="entry name" value="ACETATE KINASE-RELATED"/>
    <property type="match status" value="1"/>
</dbReference>
<dbReference type="InterPro" id="IPR043129">
    <property type="entry name" value="ATPase_NBD"/>
</dbReference>
<dbReference type="PATRIC" id="fig|1447256.3.peg.2495"/>
<dbReference type="SUPFAM" id="SSF53067">
    <property type="entry name" value="Actin-like ATPase domain"/>
    <property type="match status" value="2"/>
</dbReference>
<comment type="caution">
    <text evidence="8">The sequence shown here is derived from an EMBL/GenBank/DDBJ whole genome shotgun (WGS) entry which is preliminary data.</text>
</comment>
<keyword evidence="6" id="KW-0963">Cytoplasm</keyword>
<feature type="site" description="Transition state stabilizer" evidence="6">
    <location>
        <position position="240"/>
    </location>
</feature>
<sequence length="404" mass="43583">MLVFVLNAGSSSLKYQLMNPVIKKVLASGLCERIGIDGVLKHEYGENGQKLTLNVPMPTHKEAIEAVLTTLTAGEGKVINSINDIDAIGHRTVHGGEEFSGSVMITPEVIDTMKKLSPLAPLHNPANILGIEICQQLMPGKPNVGVFDTAFHQTMPDYAYMYALPYEMYTKHGIRKYGFHGTSHFFVSNEARGMLDKKHNTRIIVCHLGNGSSVSAVLNGRCIDTSMGLTPIQGLMMGTRSGDVGAGALQYMMSQENLTIDQAIDIMNKKSGILGISGKSSDLREVLQGMQDGDERCRLAVDMVAYNIKKYVGSYVAALDGIDALCFTGGIGENAALIREKVCAGLDSMGLVIDPVKNNKRSNVARDIATNGSASRIFVIPTNEEYVIANDTYKIVSGQASTCQ</sequence>
<dbReference type="GO" id="GO:0006085">
    <property type="term" value="P:acetyl-CoA biosynthetic process"/>
    <property type="evidence" value="ECO:0007669"/>
    <property type="project" value="UniProtKB-UniRule"/>
</dbReference>
<dbReference type="InterPro" id="IPR004372">
    <property type="entry name" value="Ac/propionate_kinase"/>
</dbReference>
<keyword evidence="6" id="KW-0460">Magnesium</keyword>
<dbReference type="Pfam" id="PF00871">
    <property type="entry name" value="Acetate_kinase"/>
    <property type="match status" value="1"/>
</dbReference>
<keyword evidence="3 6" id="KW-0547">Nucleotide-binding</keyword>
<keyword evidence="6" id="KW-0479">Metal-binding</keyword>
<comment type="function">
    <text evidence="6">Catalyzes the formation of acetyl phosphate from acetate and ATP. Can also catalyze the reverse reaction.</text>
</comment>
<dbReference type="Proteomes" id="UP000035514">
    <property type="component" value="Unassembled WGS sequence"/>
</dbReference>
<proteinExistence type="inferred from homology"/>
<comment type="pathway">
    <text evidence="6">Metabolic intermediate biosynthesis; acetyl-CoA biosynthesis; acetyl-CoA from acetate: step 1/2.</text>
</comment>
<dbReference type="PANTHER" id="PTHR21060">
    <property type="entry name" value="ACETATE KINASE"/>
    <property type="match status" value="1"/>
</dbReference>
<evidence type="ECO:0000256" key="5">
    <source>
        <dbReference type="ARBA" id="ARBA00022840"/>
    </source>
</evidence>
<dbReference type="GO" id="GO:0000287">
    <property type="term" value="F:magnesium ion binding"/>
    <property type="evidence" value="ECO:0007669"/>
    <property type="project" value="UniProtKB-UniRule"/>
</dbReference>
<evidence type="ECO:0000256" key="7">
    <source>
        <dbReference type="RuleBase" id="RU003835"/>
    </source>
</evidence>
<evidence type="ECO:0000256" key="4">
    <source>
        <dbReference type="ARBA" id="ARBA00022777"/>
    </source>
</evidence>
<dbReference type="PIRSF" id="PIRSF000722">
    <property type="entry name" value="Acetate_prop_kin"/>
    <property type="match status" value="1"/>
</dbReference>
<evidence type="ECO:0000313" key="8">
    <source>
        <dbReference type="EMBL" id="KLD96103.1"/>
    </source>
</evidence>
<feature type="binding site" evidence="6">
    <location>
        <position position="91"/>
    </location>
    <ligand>
        <name>substrate</name>
    </ligand>
</feature>
<dbReference type="PRINTS" id="PR00471">
    <property type="entry name" value="ACETATEKNASE"/>
</dbReference>
<evidence type="ECO:0000313" key="9">
    <source>
        <dbReference type="Proteomes" id="UP000035514"/>
    </source>
</evidence>
<dbReference type="GeneID" id="24305589"/>
<dbReference type="NCBIfam" id="TIGR00016">
    <property type="entry name" value="ackA"/>
    <property type="match status" value="1"/>
</dbReference>
<comment type="similarity">
    <text evidence="1 6 7">Belongs to the acetokinase family.</text>
</comment>
<dbReference type="EC" id="2.7.2.1" evidence="6"/>
<dbReference type="PROSITE" id="PS01076">
    <property type="entry name" value="ACETATE_KINASE_2"/>
    <property type="match status" value="1"/>
</dbReference>
<dbReference type="InterPro" id="IPR023865">
    <property type="entry name" value="Aliphatic_acid_kinase_CS"/>
</dbReference>
<comment type="subcellular location">
    <subcellularLocation>
        <location evidence="6">Cytoplasm</location>
    </subcellularLocation>
</comment>
<feature type="binding site" evidence="6">
    <location>
        <begin position="282"/>
        <end position="284"/>
    </location>
    <ligand>
        <name>ATP</name>
        <dbReference type="ChEBI" id="CHEBI:30616"/>
    </ligand>
</feature>
<evidence type="ECO:0000256" key="3">
    <source>
        <dbReference type="ARBA" id="ARBA00022741"/>
    </source>
</evidence>
<feature type="binding site" evidence="6">
    <location>
        <begin position="207"/>
        <end position="211"/>
    </location>
    <ligand>
        <name>ATP</name>
        <dbReference type="ChEBI" id="CHEBI:30616"/>
    </ligand>
</feature>
<keyword evidence="2 6" id="KW-0808">Transferase</keyword>
<dbReference type="GO" id="GO:0008776">
    <property type="term" value="F:acetate kinase activity"/>
    <property type="evidence" value="ECO:0007669"/>
    <property type="project" value="UniProtKB-UniRule"/>
</dbReference>
<reference evidence="8 9" key="1">
    <citation type="submission" date="2014-01" db="EMBL/GenBank/DDBJ databases">
        <title>Development of a Comparative Genomic Fingerprinting Assay for High Resolution Genotyping of Arcobacter butzleri.</title>
        <authorList>
            <person name="Webb A.L."/>
            <person name="Inglis G.D."/>
            <person name="Kruczkiewicz P."/>
            <person name="Selinger L.B."/>
            <person name="Taboada E.N."/>
        </authorList>
    </citation>
    <scope>NUCLEOTIDE SEQUENCE [LARGE SCALE GENOMIC DNA]</scope>
    <source>
        <strain evidence="8 9">L348</strain>
    </source>
</reference>
<feature type="binding site" evidence="6">
    <location>
        <position position="384"/>
    </location>
    <ligand>
        <name>Mg(2+)</name>
        <dbReference type="ChEBI" id="CHEBI:18420"/>
    </ligand>
</feature>
<feature type="active site" description="Proton donor/acceptor" evidence="6">
    <location>
        <position position="148"/>
    </location>
</feature>
<accession>A0A0G9JPA6</accession>
<organism evidence="8 9">
    <name type="scientific">Aliarcobacter butzleri L348</name>
    <dbReference type="NCBI Taxonomy" id="1447256"/>
    <lineage>
        <taxon>Bacteria</taxon>
        <taxon>Pseudomonadati</taxon>
        <taxon>Campylobacterota</taxon>
        <taxon>Epsilonproteobacteria</taxon>
        <taxon>Campylobacterales</taxon>
        <taxon>Arcobacteraceae</taxon>
        <taxon>Aliarcobacter</taxon>
    </lineage>
</organism>
<evidence type="ECO:0000256" key="6">
    <source>
        <dbReference type="HAMAP-Rule" id="MF_00020"/>
    </source>
</evidence>
<name>A0A0G9JPA6_9BACT</name>
<dbReference type="EMBL" id="JAIQ01000173">
    <property type="protein sequence ID" value="KLD96103.1"/>
    <property type="molecule type" value="Genomic_DNA"/>
</dbReference>
<keyword evidence="4 6" id="KW-0418">Kinase</keyword>
<feature type="site" description="Transition state stabilizer" evidence="6">
    <location>
        <position position="180"/>
    </location>
</feature>
<dbReference type="Gene3D" id="3.30.420.40">
    <property type="match status" value="2"/>
</dbReference>
<dbReference type="AlphaFoldDB" id="A0A0G9JPA6"/>
<dbReference type="HAMAP" id="MF_00020">
    <property type="entry name" value="Acetate_kinase"/>
    <property type="match status" value="1"/>
</dbReference>
<evidence type="ECO:0000256" key="2">
    <source>
        <dbReference type="ARBA" id="ARBA00022679"/>
    </source>
</evidence>
<feature type="binding site" evidence="6">
    <location>
        <position position="7"/>
    </location>
    <ligand>
        <name>Mg(2+)</name>
        <dbReference type="ChEBI" id="CHEBI:18420"/>
    </ligand>
</feature>
<feature type="binding site" evidence="6">
    <location>
        <begin position="330"/>
        <end position="334"/>
    </location>
    <ligand>
        <name>ATP</name>
        <dbReference type="ChEBI" id="CHEBI:30616"/>
    </ligand>
</feature>
<dbReference type="InterPro" id="IPR000890">
    <property type="entry name" value="Aliphatic_acid_kin_short-chain"/>
</dbReference>
<gene>
    <name evidence="6" type="primary">ackA</name>
    <name evidence="8" type="ORF">AA20_12725</name>
</gene>
<protein>
    <recommendedName>
        <fullName evidence="6">Acetate kinase</fullName>
        <ecNumber evidence="6">2.7.2.1</ecNumber>
    </recommendedName>
    <alternativeName>
        <fullName evidence="6">Acetokinase</fullName>
    </alternativeName>
</protein>
<dbReference type="CDD" id="cd24010">
    <property type="entry name" value="ASKHA_NBD_AcK_PK"/>
    <property type="match status" value="1"/>
</dbReference>
<dbReference type="GO" id="GO:0006083">
    <property type="term" value="P:acetate metabolic process"/>
    <property type="evidence" value="ECO:0007669"/>
    <property type="project" value="TreeGrafter"/>
</dbReference>
<dbReference type="GO" id="GO:0005737">
    <property type="term" value="C:cytoplasm"/>
    <property type="evidence" value="ECO:0007669"/>
    <property type="project" value="UniProtKB-SubCell"/>
</dbReference>
<comment type="subunit">
    <text evidence="6">Homodimer.</text>
</comment>
<dbReference type="GO" id="GO:0005524">
    <property type="term" value="F:ATP binding"/>
    <property type="evidence" value="ECO:0007669"/>
    <property type="project" value="UniProtKB-KW"/>
</dbReference>
<evidence type="ECO:0000256" key="1">
    <source>
        <dbReference type="ARBA" id="ARBA00008748"/>
    </source>
</evidence>
<dbReference type="UniPathway" id="UPA00340">
    <property type="reaction ID" value="UER00458"/>
</dbReference>
<feature type="binding site" evidence="6">
    <location>
        <position position="14"/>
    </location>
    <ligand>
        <name>ATP</name>
        <dbReference type="ChEBI" id="CHEBI:30616"/>
    </ligand>
</feature>